<evidence type="ECO:0000256" key="1">
    <source>
        <dbReference type="SAM" id="Phobius"/>
    </source>
</evidence>
<evidence type="ECO:0000313" key="2">
    <source>
        <dbReference type="EMBL" id="SPN73504.1"/>
    </source>
</evidence>
<proteinExistence type="predicted"/>
<keyword evidence="1" id="KW-1133">Transmembrane helix</keyword>
<reference evidence="3" key="1">
    <citation type="submission" date="2017-11" db="EMBL/GenBank/DDBJ databases">
        <authorList>
            <person name="Seth-Smith MB H."/>
        </authorList>
    </citation>
    <scope>NUCLEOTIDE SEQUENCE [LARGE SCALE GENOMIC DNA]</scope>
</reference>
<sequence>MSINTSIPLPKGQPLTQVTKKSTQYFHNIQSRILFITIVFALVVTISTLLIGILLNIPIMYFLTGLAFVVVILTSFILYKKTTDLLKQIIPKEQENIELQLFSSPQILSSILNISSSSKEPWLKKINKLTDLSPPCSLPINPPYQGWKVKHSLFSLLCIQGSNSDGLLVTSLGRTLLIEEMPNTVSNSRLTSDGEESASPKIQIDAAIQQTKLQIKKESYRKQTFASPHLKPDLCYQVFLPEMLPETVHEYYYALYVSYIKTSIKNNVQLIQVPLGNLGKPARSSNQLSLEGKCAQSLAMISAVKYMAELYPDYPLTIVCIEQS</sequence>
<dbReference type="Proteomes" id="UP000244926">
    <property type="component" value="Chromosome I"/>
</dbReference>
<keyword evidence="3" id="KW-1185">Reference proteome</keyword>
<keyword evidence="1" id="KW-0472">Membrane</keyword>
<evidence type="ECO:0000313" key="3">
    <source>
        <dbReference type="Proteomes" id="UP000244926"/>
    </source>
</evidence>
<dbReference type="AlphaFoldDB" id="A0A2R8FAT4"/>
<organism evidence="2 3">
    <name type="scientific">Chlamydia serpentis</name>
    <dbReference type="NCBI Taxonomy" id="1967782"/>
    <lineage>
        <taxon>Bacteria</taxon>
        <taxon>Pseudomonadati</taxon>
        <taxon>Chlamydiota</taxon>
        <taxon>Chlamydiia</taxon>
        <taxon>Chlamydiales</taxon>
        <taxon>Chlamydiaceae</taxon>
        <taxon>Chlamydia/Chlamydophila group</taxon>
        <taxon>Chlamydia</taxon>
    </lineage>
</organism>
<name>A0A2R8FAT4_9CHLA</name>
<protein>
    <submittedName>
        <fullName evidence="2">Uncharacterized protein</fullName>
    </submittedName>
</protein>
<dbReference type="OrthoDB" id="9998598at2"/>
<feature type="transmembrane region" description="Helical" evidence="1">
    <location>
        <begin position="33"/>
        <end position="53"/>
    </location>
</feature>
<dbReference type="KEGG" id="csee:C10C_0332"/>
<dbReference type="EMBL" id="LT993738">
    <property type="protein sequence ID" value="SPN73504.1"/>
    <property type="molecule type" value="Genomic_DNA"/>
</dbReference>
<accession>A0A2R8FAT4</accession>
<gene>
    <name evidence="2" type="ORF">C10C_0332</name>
</gene>
<keyword evidence="1" id="KW-0812">Transmembrane</keyword>
<feature type="transmembrane region" description="Helical" evidence="1">
    <location>
        <begin position="59"/>
        <end position="79"/>
    </location>
</feature>
<dbReference type="RefSeq" id="WP_108896468.1">
    <property type="nucleotide sequence ID" value="NZ_LT993738.1"/>
</dbReference>